<accession>E1RCB6</accession>
<dbReference type="Proteomes" id="UP000002318">
    <property type="component" value="Chromosome"/>
</dbReference>
<dbReference type="KEGG" id="ssm:Spirs_0862"/>
<dbReference type="STRING" id="573413.Spirs_0862"/>
<dbReference type="OrthoDB" id="368398at2"/>
<keyword evidence="2" id="KW-1185">Reference proteome</keyword>
<evidence type="ECO:0000313" key="1">
    <source>
        <dbReference type="EMBL" id="ADK79996.1"/>
    </source>
</evidence>
<evidence type="ECO:0000313" key="2">
    <source>
        <dbReference type="Proteomes" id="UP000002318"/>
    </source>
</evidence>
<proteinExistence type="predicted"/>
<protein>
    <submittedName>
        <fullName evidence="1">Uncharacterized protein</fullName>
    </submittedName>
</protein>
<gene>
    <name evidence="1" type="ordered locus">Spirs_0862</name>
</gene>
<dbReference type="AlphaFoldDB" id="E1RCB6"/>
<reference evidence="1 2" key="1">
    <citation type="journal article" date="2010" name="Stand. Genomic Sci.">
        <title>Complete genome sequence of Spirochaeta smaragdinae type strain (SEBR 4228).</title>
        <authorList>
            <person name="Mavromatis K."/>
            <person name="Yasawong M."/>
            <person name="Chertkov O."/>
            <person name="Lapidus A."/>
            <person name="Lucas S."/>
            <person name="Nolan M."/>
            <person name="Del Rio T.G."/>
            <person name="Tice H."/>
            <person name="Cheng J.F."/>
            <person name="Pitluck S."/>
            <person name="Liolios K."/>
            <person name="Ivanova N."/>
            <person name="Tapia R."/>
            <person name="Han C."/>
            <person name="Bruce D."/>
            <person name="Goodwin L."/>
            <person name="Pati A."/>
            <person name="Chen A."/>
            <person name="Palaniappan K."/>
            <person name="Land M."/>
            <person name="Hauser L."/>
            <person name="Chang Y.J."/>
            <person name="Jeffries C.D."/>
            <person name="Detter J.C."/>
            <person name="Rohde M."/>
            <person name="Brambilla E."/>
            <person name="Spring S."/>
            <person name="Goker M."/>
            <person name="Sikorski J."/>
            <person name="Woyke T."/>
            <person name="Bristow J."/>
            <person name="Eisen J.A."/>
            <person name="Markowitz V."/>
            <person name="Hugenholtz P."/>
            <person name="Klenk H.P."/>
            <person name="Kyrpides N.C."/>
        </authorList>
    </citation>
    <scope>NUCLEOTIDE SEQUENCE [LARGE SCALE GENOMIC DNA]</scope>
    <source>
        <strain evidence="2">DSM 11293 / JCM 15392 / SEBR 4228</strain>
    </source>
</reference>
<sequence>MKRWEEEGWQEDDLNKLELSFLRDILKCKEAKAVDGAIAYASYLNKVGVNSDNYPIYLKLLAIRNHWVVDALVGTTDPDTFFGNIQANYYIIRDFFQAFAAARRGGLYEKSLLVYLGMLRRTYHNPLEGYRIYPVTISDVNHLGKHLNEEKDQMFDLNKNILSILDKIASLLDPGNTESIDDELLKVATQANNIRGKFLDMTKSLSEAIPDLMLQTDEFSAQEVPPSKS</sequence>
<dbReference type="RefSeq" id="WP_013253460.1">
    <property type="nucleotide sequence ID" value="NC_014364.1"/>
</dbReference>
<dbReference type="EMBL" id="CP002116">
    <property type="protein sequence ID" value="ADK79996.1"/>
    <property type="molecule type" value="Genomic_DNA"/>
</dbReference>
<organism evidence="1 2">
    <name type="scientific">Sediminispirochaeta smaragdinae (strain DSM 11293 / JCM 15392 / SEBR 4228)</name>
    <name type="common">Spirochaeta smaragdinae</name>
    <dbReference type="NCBI Taxonomy" id="573413"/>
    <lineage>
        <taxon>Bacteria</taxon>
        <taxon>Pseudomonadati</taxon>
        <taxon>Spirochaetota</taxon>
        <taxon>Spirochaetia</taxon>
        <taxon>Spirochaetales</taxon>
        <taxon>Spirochaetaceae</taxon>
        <taxon>Sediminispirochaeta</taxon>
    </lineage>
</organism>
<name>E1RCB6_SEDSS</name>
<dbReference type="HOGENOM" id="CLU_1209190_0_0_12"/>